<evidence type="ECO:0000256" key="2">
    <source>
        <dbReference type="ARBA" id="ARBA00022527"/>
    </source>
</evidence>
<dbReference type="Pfam" id="PF13499">
    <property type="entry name" value="EF-hand_7"/>
    <property type="match status" value="1"/>
</dbReference>
<evidence type="ECO:0000256" key="11">
    <source>
        <dbReference type="PROSITE-ProRule" id="PRU10141"/>
    </source>
</evidence>
<dbReference type="CDD" id="cd00051">
    <property type="entry name" value="EFh"/>
    <property type="match status" value="1"/>
</dbReference>
<accession>A0ABD3PTV8</accession>
<dbReference type="SMART" id="SM00100">
    <property type="entry name" value="cNMP"/>
    <property type="match status" value="2"/>
</dbReference>
<dbReference type="Pfam" id="PF00069">
    <property type="entry name" value="Pkinase"/>
    <property type="match status" value="1"/>
</dbReference>
<feature type="domain" description="Protein kinase" evidence="13">
    <location>
        <begin position="168"/>
        <end position="450"/>
    </location>
</feature>
<evidence type="ECO:0000256" key="5">
    <source>
        <dbReference type="ARBA" id="ARBA00022741"/>
    </source>
</evidence>
<organism evidence="16 17">
    <name type="scientific">Cyclotella cryptica</name>
    <dbReference type="NCBI Taxonomy" id="29204"/>
    <lineage>
        <taxon>Eukaryota</taxon>
        <taxon>Sar</taxon>
        <taxon>Stramenopiles</taxon>
        <taxon>Ochrophyta</taxon>
        <taxon>Bacillariophyta</taxon>
        <taxon>Coscinodiscophyceae</taxon>
        <taxon>Thalassiosirophycidae</taxon>
        <taxon>Stephanodiscales</taxon>
        <taxon>Stephanodiscaceae</taxon>
        <taxon>Cyclotella</taxon>
    </lineage>
</organism>
<evidence type="ECO:0000256" key="6">
    <source>
        <dbReference type="ARBA" id="ARBA00022777"/>
    </source>
</evidence>
<feature type="compositionally biased region" description="Polar residues" evidence="12">
    <location>
        <begin position="540"/>
        <end position="556"/>
    </location>
</feature>
<dbReference type="Gene3D" id="2.60.120.10">
    <property type="entry name" value="Jelly Rolls"/>
    <property type="match status" value="2"/>
</dbReference>
<keyword evidence="9" id="KW-0142">cGMP-binding</keyword>
<gene>
    <name evidence="16" type="ORF">HJC23_011545</name>
</gene>
<feature type="domain" description="EF-hand" evidence="15">
    <location>
        <begin position="830"/>
        <end position="865"/>
    </location>
</feature>
<keyword evidence="4" id="KW-0808">Transferase</keyword>
<dbReference type="GO" id="GO:0005524">
    <property type="term" value="F:ATP binding"/>
    <property type="evidence" value="ECO:0007669"/>
    <property type="project" value="UniProtKB-UniRule"/>
</dbReference>
<keyword evidence="3" id="KW-0140">cGMP</keyword>
<dbReference type="PROSITE" id="PS00108">
    <property type="entry name" value="PROTEIN_KINASE_ST"/>
    <property type="match status" value="1"/>
</dbReference>
<feature type="domain" description="Cyclic nucleotide-binding" evidence="14">
    <location>
        <begin position="567"/>
        <end position="618"/>
    </location>
</feature>
<dbReference type="InterPro" id="IPR011009">
    <property type="entry name" value="Kinase-like_dom_sf"/>
</dbReference>
<evidence type="ECO:0000256" key="3">
    <source>
        <dbReference type="ARBA" id="ARBA00022535"/>
    </source>
</evidence>
<dbReference type="InterPro" id="IPR018490">
    <property type="entry name" value="cNMP-bd_dom_sf"/>
</dbReference>
<dbReference type="PROSITE" id="PS50011">
    <property type="entry name" value="PROTEIN_KINASE_DOM"/>
    <property type="match status" value="1"/>
</dbReference>
<feature type="binding site" evidence="11">
    <location>
        <position position="202"/>
    </location>
    <ligand>
        <name>ATP</name>
        <dbReference type="ChEBI" id="CHEBI:30616"/>
    </ligand>
</feature>
<protein>
    <recommendedName>
        <fullName evidence="18">cGMP-dependent protein kinase</fullName>
    </recommendedName>
</protein>
<feature type="region of interest" description="Disordered" evidence="12">
    <location>
        <begin position="536"/>
        <end position="556"/>
    </location>
</feature>
<dbReference type="PROSITE" id="PS00018">
    <property type="entry name" value="EF_HAND_1"/>
    <property type="match status" value="1"/>
</dbReference>
<keyword evidence="6" id="KW-0418">Kinase</keyword>
<dbReference type="InterPro" id="IPR014710">
    <property type="entry name" value="RmlC-like_jellyroll"/>
</dbReference>
<comment type="caution">
    <text evidence="16">The sequence shown here is derived from an EMBL/GenBank/DDBJ whole genome shotgun (WGS) entry which is preliminary data.</text>
</comment>
<name>A0ABD3PTV8_9STRA</name>
<feature type="region of interest" description="Disordered" evidence="12">
    <location>
        <begin position="48"/>
        <end position="137"/>
    </location>
</feature>
<evidence type="ECO:0000256" key="7">
    <source>
        <dbReference type="ARBA" id="ARBA00022837"/>
    </source>
</evidence>
<dbReference type="InterPro" id="IPR017441">
    <property type="entry name" value="Protein_kinase_ATP_BS"/>
</dbReference>
<evidence type="ECO:0000256" key="1">
    <source>
        <dbReference type="ARBA" id="ARBA00001946"/>
    </source>
</evidence>
<dbReference type="PANTHER" id="PTHR24349">
    <property type="entry name" value="SERINE/THREONINE-PROTEIN KINASE"/>
    <property type="match status" value="1"/>
</dbReference>
<keyword evidence="2" id="KW-0723">Serine/threonine-protein kinase</keyword>
<evidence type="ECO:0000313" key="17">
    <source>
        <dbReference type="Proteomes" id="UP001516023"/>
    </source>
</evidence>
<dbReference type="Proteomes" id="UP001516023">
    <property type="component" value="Unassembled WGS sequence"/>
</dbReference>
<comment type="similarity">
    <text evidence="10">Belongs to the protein kinase superfamily. Ser/Thr protein kinase family. CDPK subfamily.</text>
</comment>
<evidence type="ECO:0000256" key="10">
    <source>
        <dbReference type="ARBA" id="ARBA00024334"/>
    </source>
</evidence>
<dbReference type="PROSITE" id="PS50042">
    <property type="entry name" value="CNMP_BINDING_3"/>
    <property type="match status" value="2"/>
</dbReference>
<dbReference type="InterPro" id="IPR011992">
    <property type="entry name" value="EF-hand-dom_pair"/>
</dbReference>
<sequence length="869" mass="97091">MNKLFWNNTMNSFATKKLPFPKSGSPGGAIVATSALLVAAAATAAANRKCRDETSISGGHDNGTSHDDTTLHLRQEASFKPASPSWPRLHSPHIHGLAPPKPLATCQCESPATAAPASSHNPTTTTANNNKSDPRTLHRLNIQRSRTLRILSSKAQKRHTLTSLYHVDFSAPPIGSGAFGHVLLATHRQSGERVALKRIPKKLASREDFQREMEALLLGGTSAHLCTEGTFRRGGYYYLILDLIEGGEMFDHLVNHGAYSEADAARLVREVASALDFLHGIGIVHNDVKPENLMLSTNETRDGVIQLVDFGCAHVEGEDDDDDDHDGVSRGHVRKRAAGGMGGFTPAYSSPEAFERRGDAQCLPPVDMWALGVIVYIMLTGIHPFDIQGTATDEEIERDIRNKDLPLPLGPKYSFAKHLSPSAQDLIERLMHRDPKQRISAYEMLHHPWVTGETASTSIMAGSDRRLNKFRKFKTKVQTQFFADAVEWSDDAIVEETRRRTSLIERSFKAFDGSDMAMKRLIKETNPATAVSELVPPAELSSSSSDNYTDNPNTNESMTMSDYSDLLSENMKQKYFPKGHFVYHEGDKGDHMYFINSGTVEVITSDGIKNNRHAGDFLWRRCPVASSWDETPVHVIEINREYFEKYMASSNGLVLSLREKDKIRRRNRAKALLKLQSGMITESFKAGEELYKEGDLGDSMYILEEGKVDVTTLGHRVIVVTPGNFCGEYSLLTGRLRNTTATCISSEGCVALRLLGRDFRKLMDVQPRLKESLVDMMNRRNFKKAVVLRLGHEFPYSNPREAFDAVDIKRRGELEKDDVAALMREMDEDYSDDEIEKMMETLDLNHSGKVTFDEFKKVFIGDIRTTQSM</sequence>
<dbReference type="SUPFAM" id="SSF56112">
    <property type="entry name" value="Protein kinase-like (PK-like)"/>
    <property type="match status" value="1"/>
</dbReference>
<feature type="compositionally biased region" description="Basic and acidic residues" evidence="12">
    <location>
        <begin position="63"/>
        <end position="77"/>
    </location>
</feature>
<keyword evidence="7" id="KW-0106">Calcium</keyword>
<evidence type="ECO:0000256" key="12">
    <source>
        <dbReference type="SAM" id="MobiDB-lite"/>
    </source>
</evidence>
<dbReference type="PROSITE" id="PS50222">
    <property type="entry name" value="EF_HAND_2"/>
    <property type="match status" value="1"/>
</dbReference>
<dbReference type="Gene3D" id="1.10.238.10">
    <property type="entry name" value="EF-hand"/>
    <property type="match status" value="1"/>
</dbReference>
<evidence type="ECO:0000313" key="16">
    <source>
        <dbReference type="EMBL" id="KAL3791514.1"/>
    </source>
</evidence>
<dbReference type="EMBL" id="JABMIG020000113">
    <property type="protein sequence ID" value="KAL3791514.1"/>
    <property type="molecule type" value="Genomic_DNA"/>
</dbReference>
<keyword evidence="5 11" id="KW-0547">Nucleotide-binding</keyword>
<feature type="compositionally biased region" description="Polar residues" evidence="12">
    <location>
        <begin position="116"/>
        <end position="131"/>
    </location>
</feature>
<dbReference type="GO" id="GO:0004674">
    <property type="term" value="F:protein serine/threonine kinase activity"/>
    <property type="evidence" value="ECO:0007669"/>
    <property type="project" value="UniProtKB-KW"/>
</dbReference>
<evidence type="ECO:0000259" key="15">
    <source>
        <dbReference type="PROSITE" id="PS50222"/>
    </source>
</evidence>
<feature type="domain" description="Cyclic nucleotide-binding" evidence="14">
    <location>
        <begin position="663"/>
        <end position="780"/>
    </location>
</feature>
<dbReference type="Gene3D" id="1.10.510.10">
    <property type="entry name" value="Transferase(Phosphotransferase) domain 1"/>
    <property type="match status" value="1"/>
</dbReference>
<evidence type="ECO:0000256" key="8">
    <source>
        <dbReference type="ARBA" id="ARBA00022840"/>
    </source>
</evidence>
<dbReference type="AlphaFoldDB" id="A0ABD3PTV8"/>
<dbReference type="SUPFAM" id="SSF51206">
    <property type="entry name" value="cAMP-binding domain-like"/>
    <property type="match status" value="2"/>
</dbReference>
<dbReference type="InterPro" id="IPR050205">
    <property type="entry name" value="CDPK_Ser/Thr_kinases"/>
</dbReference>
<proteinExistence type="inferred from homology"/>
<comment type="cofactor">
    <cofactor evidence="1">
        <name>Mg(2+)</name>
        <dbReference type="ChEBI" id="CHEBI:18420"/>
    </cofactor>
</comment>
<dbReference type="InterPro" id="IPR000719">
    <property type="entry name" value="Prot_kinase_dom"/>
</dbReference>
<dbReference type="InterPro" id="IPR002048">
    <property type="entry name" value="EF_hand_dom"/>
</dbReference>
<keyword evidence="17" id="KW-1185">Reference proteome</keyword>
<dbReference type="InterPro" id="IPR000595">
    <property type="entry name" value="cNMP-bd_dom"/>
</dbReference>
<evidence type="ECO:0000256" key="9">
    <source>
        <dbReference type="ARBA" id="ARBA00022992"/>
    </source>
</evidence>
<dbReference type="CDD" id="cd00038">
    <property type="entry name" value="CAP_ED"/>
    <property type="match status" value="2"/>
</dbReference>
<evidence type="ECO:0008006" key="18">
    <source>
        <dbReference type="Google" id="ProtNLM"/>
    </source>
</evidence>
<dbReference type="GO" id="GO:0030553">
    <property type="term" value="F:cGMP binding"/>
    <property type="evidence" value="ECO:0007669"/>
    <property type="project" value="UniProtKB-KW"/>
</dbReference>
<reference evidence="16 17" key="1">
    <citation type="journal article" date="2020" name="G3 (Bethesda)">
        <title>Improved Reference Genome for Cyclotella cryptica CCMP332, a Model for Cell Wall Morphogenesis, Salinity Adaptation, and Lipid Production in Diatoms (Bacillariophyta).</title>
        <authorList>
            <person name="Roberts W.R."/>
            <person name="Downey K.M."/>
            <person name="Ruck E.C."/>
            <person name="Traller J.C."/>
            <person name="Alverson A.J."/>
        </authorList>
    </citation>
    <scope>NUCLEOTIDE SEQUENCE [LARGE SCALE GENOMIC DNA]</scope>
    <source>
        <strain evidence="16 17">CCMP332</strain>
    </source>
</reference>
<keyword evidence="8 11" id="KW-0067">ATP-binding</keyword>
<dbReference type="Pfam" id="PF00027">
    <property type="entry name" value="cNMP_binding"/>
    <property type="match status" value="2"/>
</dbReference>
<dbReference type="SMART" id="SM00220">
    <property type="entry name" value="S_TKc"/>
    <property type="match status" value="1"/>
</dbReference>
<evidence type="ECO:0000259" key="13">
    <source>
        <dbReference type="PROSITE" id="PS50011"/>
    </source>
</evidence>
<dbReference type="PROSITE" id="PS00107">
    <property type="entry name" value="PROTEIN_KINASE_ATP"/>
    <property type="match status" value="1"/>
</dbReference>
<dbReference type="InterPro" id="IPR018247">
    <property type="entry name" value="EF_Hand_1_Ca_BS"/>
</dbReference>
<evidence type="ECO:0000259" key="14">
    <source>
        <dbReference type="PROSITE" id="PS50042"/>
    </source>
</evidence>
<dbReference type="InterPro" id="IPR008271">
    <property type="entry name" value="Ser/Thr_kinase_AS"/>
</dbReference>
<evidence type="ECO:0000256" key="4">
    <source>
        <dbReference type="ARBA" id="ARBA00022679"/>
    </source>
</evidence>
<dbReference type="SUPFAM" id="SSF47473">
    <property type="entry name" value="EF-hand"/>
    <property type="match status" value="1"/>
</dbReference>
<dbReference type="SMART" id="SM00054">
    <property type="entry name" value="EFh"/>
    <property type="match status" value="2"/>
</dbReference>